<dbReference type="SUPFAM" id="SSF54768">
    <property type="entry name" value="dsRNA-binding domain-like"/>
    <property type="match status" value="1"/>
</dbReference>
<keyword evidence="4" id="KW-1185">Reference proteome</keyword>
<dbReference type="Gene3D" id="3.30.160.20">
    <property type="match status" value="1"/>
</dbReference>
<proteinExistence type="predicted"/>
<dbReference type="EMBL" id="JBBPFD010000178">
    <property type="protein sequence ID" value="KAK7879884.1"/>
    <property type="molecule type" value="Genomic_DNA"/>
</dbReference>
<evidence type="ECO:0000259" key="2">
    <source>
        <dbReference type="PROSITE" id="PS50137"/>
    </source>
</evidence>
<evidence type="ECO:0000256" key="1">
    <source>
        <dbReference type="PROSITE-ProRule" id="PRU00266"/>
    </source>
</evidence>
<reference evidence="4" key="1">
    <citation type="submission" date="2024-04" db="EMBL/GenBank/DDBJ databases">
        <title>Salinicola lusitanus LLJ914,a marine bacterium isolated from the Okinawa Trough.</title>
        <authorList>
            <person name="Li J."/>
        </authorList>
    </citation>
    <scope>NUCLEOTIDE SEQUENCE [LARGE SCALE GENOMIC DNA]</scope>
</reference>
<dbReference type="GO" id="GO:0003723">
    <property type="term" value="F:RNA binding"/>
    <property type="evidence" value="ECO:0007669"/>
    <property type="project" value="UniProtKB-UniRule"/>
</dbReference>
<sequence>MSAHTYMSTMRRLYSLARSLDLPVDFTQSTTQSQHRPGFSVTLTVGHFSAEARAPNRNKAKTQASVLVLQQLESAVFSGTNISSKKKQQQAKTQDHSLCPDFCLDKDPSTRLATL</sequence>
<dbReference type="Pfam" id="PF00035">
    <property type="entry name" value="dsrm"/>
    <property type="match status" value="1"/>
</dbReference>
<dbReference type="CDD" id="cd00048">
    <property type="entry name" value="DSRM_SF"/>
    <property type="match status" value="1"/>
</dbReference>
<dbReference type="Proteomes" id="UP001460270">
    <property type="component" value="Unassembled WGS sequence"/>
</dbReference>
<accession>A0AAW0MK57</accession>
<dbReference type="PROSITE" id="PS50137">
    <property type="entry name" value="DS_RBD"/>
    <property type="match status" value="1"/>
</dbReference>
<gene>
    <name evidence="3" type="ORF">WMY93_033444</name>
</gene>
<evidence type="ECO:0000313" key="4">
    <source>
        <dbReference type="Proteomes" id="UP001460270"/>
    </source>
</evidence>
<feature type="domain" description="DRBM" evidence="2">
    <location>
        <begin position="8"/>
        <end position="74"/>
    </location>
</feature>
<dbReference type="AlphaFoldDB" id="A0AAW0MK57"/>
<dbReference type="InterPro" id="IPR014720">
    <property type="entry name" value="dsRBD_dom"/>
</dbReference>
<comment type="caution">
    <text evidence="3">The sequence shown here is derived from an EMBL/GenBank/DDBJ whole genome shotgun (WGS) entry which is preliminary data.</text>
</comment>
<keyword evidence="1" id="KW-0694">RNA-binding</keyword>
<protein>
    <recommendedName>
        <fullName evidence="2">DRBM domain-containing protein</fullName>
    </recommendedName>
</protein>
<dbReference type="SMART" id="SM00358">
    <property type="entry name" value="DSRM"/>
    <property type="match status" value="1"/>
</dbReference>
<name>A0AAW0MK57_9GOBI</name>
<evidence type="ECO:0000313" key="3">
    <source>
        <dbReference type="EMBL" id="KAK7879884.1"/>
    </source>
</evidence>
<organism evidence="3 4">
    <name type="scientific">Mugilogobius chulae</name>
    <name type="common">yellowstripe goby</name>
    <dbReference type="NCBI Taxonomy" id="88201"/>
    <lineage>
        <taxon>Eukaryota</taxon>
        <taxon>Metazoa</taxon>
        <taxon>Chordata</taxon>
        <taxon>Craniata</taxon>
        <taxon>Vertebrata</taxon>
        <taxon>Euteleostomi</taxon>
        <taxon>Actinopterygii</taxon>
        <taxon>Neopterygii</taxon>
        <taxon>Teleostei</taxon>
        <taxon>Neoteleostei</taxon>
        <taxon>Acanthomorphata</taxon>
        <taxon>Gobiaria</taxon>
        <taxon>Gobiiformes</taxon>
        <taxon>Gobioidei</taxon>
        <taxon>Gobiidae</taxon>
        <taxon>Gobionellinae</taxon>
        <taxon>Mugilogobius</taxon>
    </lineage>
</organism>